<protein>
    <submittedName>
        <fullName evidence="1">Cysteine desulfurase SufS</fullName>
        <ecNumber evidence="1">2.8.1.7</ecNumber>
    </submittedName>
</protein>
<name>A0AC61YDP3_9FLAO</name>
<evidence type="ECO:0000313" key="1">
    <source>
        <dbReference type="EMBL" id="VVV02385.1"/>
    </source>
</evidence>
<keyword evidence="2" id="KW-1185">Reference proteome</keyword>
<dbReference type="Proteomes" id="UP000356253">
    <property type="component" value="Unassembled WGS sequence"/>
</dbReference>
<dbReference type="EC" id="2.8.1.7" evidence="1"/>
<keyword evidence="1" id="KW-0808">Transferase</keyword>
<dbReference type="EMBL" id="CABVMM010000019">
    <property type="protein sequence ID" value="VVV02385.1"/>
    <property type="molecule type" value="Genomic_DNA"/>
</dbReference>
<gene>
    <name evidence="1" type="primary">sufS</name>
    <name evidence="1" type="ORF">FVB9532_03684</name>
</gene>
<accession>A0AC61YDP3</accession>
<comment type="caution">
    <text evidence="1">The sequence shown here is derived from an EMBL/GenBank/DDBJ whole genome shotgun (WGS) entry which is preliminary data.</text>
</comment>
<organism evidence="1 2">
    <name type="scientific">Mesonia oceanica</name>
    <dbReference type="NCBI Taxonomy" id="2687242"/>
    <lineage>
        <taxon>Bacteria</taxon>
        <taxon>Pseudomonadati</taxon>
        <taxon>Bacteroidota</taxon>
        <taxon>Flavobacteriia</taxon>
        <taxon>Flavobacteriales</taxon>
        <taxon>Flavobacteriaceae</taxon>
        <taxon>Mesonia</taxon>
    </lineage>
</organism>
<evidence type="ECO:0000313" key="2">
    <source>
        <dbReference type="Proteomes" id="UP000356253"/>
    </source>
</evidence>
<proteinExistence type="predicted"/>
<reference evidence="1" key="1">
    <citation type="submission" date="2019-09" db="EMBL/GenBank/DDBJ databases">
        <authorList>
            <person name="Rodrigo-Torres L."/>
            <person name="Arahal R. D."/>
            <person name="Lucena T."/>
        </authorList>
    </citation>
    <scope>NUCLEOTIDE SEQUENCE</scope>
    <source>
        <strain evidence="1">ISS653</strain>
    </source>
</reference>
<sequence length="361" mass="40765">MKNLRNEFPMMGQYTYLNTAATGLLSETVFDYRQDQNLDMLTQASIFRDEKSNLYAEVREALAEFYKAEANKIALMPSFSFGFNALLEGLPAKSKVLLLKGDYPSINLPVEARDFEVCYAEIDENLEMNVSAAVKEHQPDVFVFSVVQYISGIKIDLDFLKELKKENPNLLIVGDGTQFCGTEIFNFQESGIDVFGASAYKWLNAGFGNAFFLFKEEVAERVYPKAVGFGSNIGKYKQEENAFIGKFEPGHLDTSNIGSIKAALQLQEKIGVEEIERQVKELKILAKAEFEKLNLLEEKVAKRKDHSSLFNIKGTTELFNFLNNRGVVCSQRGEGIRVSFHYYNTEEDLEQLVSLVKNFGG</sequence>